<sequence length="285" mass="30568">MPPNDPKNALDHLILFLPADPATNLPKVPSFISDNFTLTPGGTHADGLTSNTLLLLPDGAYIELISFLPSAAPSSLSTHWWSHHATTPGWADWCLTNALAPSTFHPLVQATHSEPRHGGRKRADGVDVKWAVTFPRGPRGKTPFFCHDVTPREVRVPLGEARTTHPSGVVGVVSLTVMVDSSAALDATRAAYATLLTDLAHADTTHSCFGTQRVVPVPELSEGAKVKLVLPRDDADREKVRERGFWYGDVVLAAPAREGKPAGTKERLDGGGGGEDLQGLWIAYV</sequence>
<dbReference type="Gene3D" id="3.10.180.10">
    <property type="entry name" value="2,3-Dihydroxybiphenyl 1,2-Dioxygenase, domain 1"/>
    <property type="match status" value="1"/>
</dbReference>
<evidence type="ECO:0000259" key="1">
    <source>
        <dbReference type="Pfam" id="PF13468"/>
    </source>
</evidence>
<dbReference type="PANTHER" id="PTHR40265">
    <property type="entry name" value="BLL2707 PROTEIN"/>
    <property type="match status" value="1"/>
</dbReference>
<proteinExistence type="predicted"/>
<dbReference type="InterPro" id="IPR029068">
    <property type="entry name" value="Glyas_Bleomycin-R_OHBP_Dase"/>
</dbReference>
<dbReference type="OrthoDB" id="408973at2759"/>
<organism evidence="2 3">
    <name type="scientific">Karstenula rhodostoma CBS 690.94</name>
    <dbReference type="NCBI Taxonomy" id="1392251"/>
    <lineage>
        <taxon>Eukaryota</taxon>
        <taxon>Fungi</taxon>
        <taxon>Dikarya</taxon>
        <taxon>Ascomycota</taxon>
        <taxon>Pezizomycotina</taxon>
        <taxon>Dothideomycetes</taxon>
        <taxon>Pleosporomycetidae</taxon>
        <taxon>Pleosporales</taxon>
        <taxon>Massarineae</taxon>
        <taxon>Didymosphaeriaceae</taxon>
        <taxon>Karstenula</taxon>
    </lineage>
</organism>
<evidence type="ECO:0000313" key="2">
    <source>
        <dbReference type="EMBL" id="KAF2449158.1"/>
    </source>
</evidence>
<reference evidence="2" key="1">
    <citation type="journal article" date="2020" name="Stud. Mycol.">
        <title>101 Dothideomycetes genomes: a test case for predicting lifestyles and emergence of pathogens.</title>
        <authorList>
            <person name="Haridas S."/>
            <person name="Albert R."/>
            <person name="Binder M."/>
            <person name="Bloem J."/>
            <person name="Labutti K."/>
            <person name="Salamov A."/>
            <person name="Andreopoulos B."/>
            <person name="Baker S."/>
            <person name="Barry K."/>
            <person name="Bills G."/>
            <person name="Bluhm B."/>
            <person name="Cannon C."/>
            <person name="Castanera R."/>
            <person name="Culley D."/>
            <person name="Daum C."/>
            <person name="Ezra D."/>
            <person name="Gonzalez J."/>
            <person name="Henrissat B."/>
            <person name="Kuo A."/>
            <person name="Liang C."/>
            <person name="Lipzen A."/>
            <person name="Lutzoni F."/>
            <person name="Magnuson J."/>
            <person name="Mondo S."/>
            <person name="Nolan M."/>
            <person name="Ohm R."/>
            <person name="Pangilinan J."/>
            <person name="Park H.-J."/>
            <person name="Ramirez L."/>
            <person name="Alfaro M."/>
            <person name="Sun H."/>
            <person name="Tritt A."/>
            <person name="Yoshinaga Y."/>
            <person name="Zwiers L.-H."/>
            <person name="Turgeon B."/>
            <person name="Goodwin S."/>
            <person name="Spatafora J."/>
            <person name="Crous P."/>
            <person name="Grigoriev I."/>
        </authorList>
    </citation>
    <scope>NUCLEOTIDE SEQUENCE</scope>
    <source>
        <strain evidence="2">CBS 690.94</strain>
    </source>
</reference>
<gene>
    <name evidence="2" type="ORF">P171DRAFT_351628</name>
</gene>
<dbReference type="AlphaFoldDB" id="A0A9P4PTP2"/>
<dbReference type="Proteomes" id="UP000799764">
    <property type="component" value="Unassembled WGS sequence"/>
</dbReference>
<name>A0A9P4PTP2_9PLEO</name>
<feature type="domain" description="Glyoxalase-like" evidence="1">
    <location>
        <begin position="10"/>
        <end position="195"/>
    </location>
</feature>
<dbReference type="EMBL" id="MU001494">
    <property type="protein sequence ID" value="KAF2449158.1"/>
    <property type="molecule type" value="Genomic_DNA"/>
</dbReference>
<comment type="caution">
    <text evidence="2">The sequence shown here is derived from an EMBL/GenBank/DDBJ whole genome shotgun (WGS) entry which is preliminary data.</text>
</comment>
<accession>A0A9P4PTP2</accession>
<protein>
    <recommendedName>
        <fullName evidence="1">Glyoxalase-like domain-containing protein</fullName>
    </recommendedName>
</protein>
<keyword evidence="3" id="KW-1185">Reference proteome</keyword>
<dbReference type="InterPro" id="IPR025870">
    <property type="entry name" value="Glyoxalase-like_dom"/>
</dbReference>
<dbReference type="PANTHER" id="PTHR40265:SF1">
    <property type="entry name" value="GLYOXALASE-LIKE DOMAIN-CONTAINING PROTEIN"/>
    <property type="match status" value="1"/>
</dbReference>
<dbReference type="Pfam" id="PF13468">
    <property type="entry name" value="Glyoxalase_3"/>
    <property type="match status" value="1"/>
</dbReference>
<evidence type="ECO:0000313" key="3">
    <source>
        <dbReference type="Proteomes" id="UP000799764"/>
    </source>
</evidence>